<evidence type="ECO:0000256" key="3">
    <source>
        <dbReference type="SAM" id="MobiDB-lite"/>
    </source>
</evidence>
<accession>A0A3S5CS59</accession>
<dbReference type="Gene3D" id="2.130.10.10">
    <property type="entry name" value="YVTN repeat-like/Quinoprotein amine dehydrogenase"/>
    <property type="match status" value="1"/>
</dbReference>
<feature type="non-terminal residue" evidence="5">
    <location>
        <position position="238"/>
    </location>
</feature>
<gene>
    <name evidence="5" type="ORF">PXEA_LOCUS25507</name>
</gene>
<feature type="domain" description="Histone-binding protein RBBP4-like N-terminal" evidence="4">
    <location>
        <begin position="34"/>
        <end position="102"/>
    </location>
</feature>
<evidence type="ECO:0000313" key="5">
    <source>
        <dbReference type="EMBL" id="VEL32067.1"/>
    </source>
</evidence>
<keyword evidence="6" id="KW-1185">Reference proteome</keyword>
<name>A0A3S5CS59_9PLAT</name>
<dbReference type="InterPro" id="IPR051972">
    <property type="entry name" value="Glutamate-rich_WD_repeat"/>
</dbReference>
<reference evidence="5" key="1">
    <citation type="submission" date="2018-11" db="EMBL/GenBank/DDBJ databases">
        <authorList>
            <consortium name="Pathogen Informatics"/>
        </authorList>
    </citation>
    <scope>NUCLEOTIDE SEQUENCE</scope>
</reference>
<dbReference type="SMART" id="SM00320">
    <property type="entry name" value="WD40"/>
    <property type="match status" value="2"/>
</dbReference>
<dbReference type="InterPro" id="IPR022052">
    <property type="entry name" value="Histone-bd_RBBP4-like_N"/>
</dbReference>
<dbReference type="EMBL" id="CAAALY010129814">
    <property type="protein sequence ID" value="VEL32067.1"/>
    <property type="molecule type" value="Genomic_DNA"/>
</dbReference>
<dbReference type="PANTHER" id="PTHR45903">
    <property type="entry name" value="GLUTAMATE-RICH WD REPEAT-CONTAINING PROTEIN 1"/>
    <property type="match status" value="1"/>
</dbReference>
<dbReference type="InterPro" id="IPR015943">
    <property type="entry name" value="WD40/YVTN_repeat-like_dom_sf"/>
</dbReference>
<dbReference type="PANTHER" id="PTHR45903:SF1">
    <property type="entry name" value="GLUTAMATE-RICH WD REPEAT-CONTAINING PROTEIN 1"/>
    <property type="match status" value="1"/>
</dbReference>
<keyword evidence="1" id="KW-0853">WD repeat</keyword>
<feature type="region of interest" description="Disordered" evidence="3">
    <location>
        <begin position="106"/>
        <end position="131"/>
    </location>
</feature>
<comment type="caution">
    <text evidence="5">The sequence shown here is derived from an EMBL/GenBank/DDBJ whole genome shotgun (WGS) entry which is preliminary data.</text>
</comment>
<dbReference type="OrthoDB" id="2161379at2759"/>
<organism evidence="5 6">
    <name type="scientific">Protopolystoma xenopodis</name>
    <dbReference type="NCBI Taxonomy" id="117903"/>
    <lineage>
        <taxon>Eukaryota</taxon>
        <taxon>Metazoa</taxon>
        <taxon>Spiralia</taxon>
        <taxon>Lophotrochozoa</taxon>
        <taxon>Platyhelminthes</taxon>
        <taxon>Monogenea</taxon>
        <taxon>Polyopisthocotylea</taxon>
        <taxon>Polystomatidea</taxon>
        <taxon>Polystomatidae</taxon>
        <taxon>Protopolystoma</taxon>
    </lineage>
</organism>
<dbReference type="GO" id="GO:0042254">
    <property type="term" value="P:ribosome biogenesis"/>
    <property type="evidence" value="ECO:0007669"/>
    <property type="project" value="TreeGrafter"/>
</dbReference>
<dbReference type="InterPro" id="IPR036322">
    <property type="entry name" value="WD40_repeat_dom_sf"/>
</dbReference>
<dbReference type="Proteomes" id="UP000784294">
    <property type="component" value="Unassembled WGS sequence"/>
</dbReference>
<sequence length="238" mass="26185">MSPLVPLMDHCDLTDMSQPTVYVSGCSKILDDGEELVMDKSAYRLYSKLDLESSCLSFDIIPDNLGNNRICEVNGESVSLYLLVGSQACRRSLNKLSILRLEGISPMTKNDPDSESTEDDESGSSDNENCEQEIEAASIRHNGTVNRVKSLLLSDRYFAASWSDVGHVCIWDLSRPLLAVNDSATMSEYVRNNESPSPVISFKGHNGEGYALSWNKHPLANGYLASGDCKGSVYTWTP</sequence>
<dbReference type="AlphaFoldDB" id="A0A3S5CS59"/>
<evidence type="ECO:0000259" key="4">
    <source>
        <dbReference type="Pfam" id="PF12265"/>
    </source>
</evidence>
<proteinExistence type="predicted"/>
<dbReference type="InterPro" id="IPR001680">
    <property type="entry name" value="WD40_rpt"/>
</dbReference>
<dbReference type="SUPFAM" id="SSF50978">
    <property type="entry name" value="WD40 repeat-like"/>
    <property type="match status" value="1"/>
</dbReference>
<evidence type="ECO:0000256" key="2">
    <source>
        <dbReference type="ARBA" id="ARBA00022737"/>
    </source>
</evidence>
<keyword evidence="2" id="KW-0677">Repeat</keyword>
<dbReference type="GO" id="GO:0005730">
    <property type="term" value="C:nucleolus"/>
    <property type="evidence" value="ECO:0007669"/>
    <property type="project" value="TreeGrafter"/>
</dbReference>
<evidence type="ECO:0000256" key="1">
    <source>
        <dbReference type="ARBA" id="ARBA00022574"/>
    </source>
</evidence>
<dbReference type="Pfam" id="PF12265">
    <property type="entry name" value="CAF1C_H4-bd"/>
    <property type="match status" value="1"/>
</dbReference>
<evidence type="ECO:0000313" key="6">
    <source>
        <dbReference type="Proteomes" id="UP000784294"/>
    </source>
</evidence>
<protein>
    <recommendedName>
        <fullName evidence="4">Histone-binding protein RBBP4-like N-terminal domain-containing protein</fullName>
    </recommendedName>
</protein>
<feature type="compositionally biased region" description="Acidic residues" evidence="3">
    <location>
        <begin position="113"/>
        <end position="131"/>
    </location>
</feature>